<sequence length="75" mass="7653">MAWARAVLAWLDTEPAPGGVGDPDGEVSIALPATLSGGTMTLVGMALLAYALRTGTRPSTRTSGSHRAGSDRART</sequence>
<dbReference type="EMBL" id="ASHX02000001">
    <property type="protein sequence ID" value="OEJ95204.1"/>
    <property type="molecule type" value="Genomic_DNA"/>
</dbReference>
<keyword evidence="2" id="KW-1133">Transmembrane helix</keyword>
<evidence type="ECO:0000313" key="4">
    <source>
        <dbReference type="Proteomes" id="UP000095329"/>
    </source>
</evidence>
<keyword evidence="2" id="KW-0472">Membrane</keyword>
<keyword evidence="4" id="KW-1185">Reference proteome</keyword>
<name>A0A1D3DS99_9ACTN</name>
<comment type="caution">
    <text evidence="3">The sequence shown here is derived from an EMBL/GenBank/DDBJ whole genome shotgun (WGS) entry which is preliminary data.</text>
</comment>
<keyword evidence="2" id="KW-0812">Transmembrane</keyword>
<evidence type="ECO:0000256" key="1">
    <source>
        <dbReference type="SAM" id="MobiDB-lite"/>
    </source>
</evidence>
<protein>
    <submittedName>
        <fullName evidence="3">Uncharacterized protein</fullName>
    </submittedName>
</protein>
<evidence type="ECO:0000313" key="3">
    <source>
        <dbReference type="EMBL" id="OEJ95204.1"/>
    </source>
</evidence>
<dbReference type="OrthoDB" id="3543099at2"/>
<feature type="region of interest" description="Disordered" evidence="1">
    <location>
        <begin position="56"/>
        <end position="75"/>
    </location>
</feature>
<evidence type="ECO:0000256" key="2">
    <source>
        <dbReference type="SAM" id="Phobius"/>
    </source>
</evidence>
<dbReference type="Proteomes" id="UP000095329">
    <property type="component" value="Unassembled WGS sequence"/>
</dbReference>
<proteinExistence type="predicted"/>
<organism evidence="3 4">
    <name type="scientific">Streptomyces thermolilacinus SPC6</name>
    <dbReference type="NCBI Taxonomy" id="1306406"/>
    <lineage>
        <taxon>Bacteria</taxon>
        <taxon>Bacillati</taxon>
        <taxon>Actinomycetota</taxon>
        <taxon>Actinomycetes</taxon>
        <taxon>Kitasatosporales</taxon>
        <taxon>Streptomycetaceae</taxon>
        <taxon>Streptomyces</taxon>
    </lineage>
</organism>
<dbReference type="AlphaFoldDB" id="A0A1D3DS99"/>
<feature type="transmembrane region" description="Helical" evidence="2">
    <location>
        <begin position="29"/>
        <end position="52"/>
    </location>
</feature>
<accession>A0A1D3DS99</accession>
<gene>
    <name evidence="3" type="ORF">J116_012615</name>
</gene>
<dbReference type="RefSeq" id="WP_023587434.1">
    <property type="nucleotide sequence ID" value="NZ_ASHX02000001.1"/>
</dbReference>
<reference evidence="3 4" key="1">
    <citation type="journal article" date="2013" name="Genome Announc.">
        <title>Genome Sequence of Streptomyces violaceusniger Strain SPC6, a Halotolerant Streptomycete That Exhibits Rapid Growth and Development.</title>
        <authorList>
            <person name="Chen X."/>
            <person name="Zhang B."/>
            <person name="Zhang W."/>
            <person name="Wu X."/>
            <person name="Zhang M."/>
            <person name="Chen T."/>
            <person name="Liu G."/>
            <person name="Dyson P."/>
        </authorList>
    </citation>
    <scope>NUCLEOTIDE SEQUENCE [LARGE SCALE GENOMIC DNA]</scope>
    <source>
        <strain evidence="3 4">SPC6</strain>
    </source>
</reference>
<feature type="compositionally biased region" description="Low complexity" evidence="1">
    <location>
        <begin position="56"/>
        <end position="67"/>
    </location>
</feature>